<keyword evidence="2" id="KW-1185">Reference proteome</keyword>
<dbReference type="Proteomes" id="UP000323324">
    <property type="component" value="Unassembled WGS sequence"/>
</dbReference>
<proteinExistence type="predicted"/>
<dbReference type="RefSeq" id="WP_148369664.1">
    <property type="nucleotide sequence ID" value="NZ_VSKM01000006.1"/>
</dbReference>
<evidence type="ECO:0000313" key="1">
    <source>
        <dbReference type="EMBL" id="TYB74468.1"/>
    </source>
</evidence>
<dbReference type="AlphaFoldDB" id="A0A8H2LEE1"/>
<evidence type="ECO:0000313" key="2">
    <source>
        <dbReference type="Proteomes" id="UP000323324"/>
    </source>
</evidence>
<accession>A0A8H2LEE1</accession>
<comment type="caution">
    <text evidence="1">The sequence shown here is derived from an EMBL/GenBank/DDBJ whole genome shotgun (WGS) entry which is preliminary data.</text>
</comment>
<organism evidence="1 2">
    <name type="scientific">Bizionia saleffrena</name>
    <dbReference type="NCBI Taxonomy" id="291189"/>
    <lineage>
        <taxon>Bacteria</taxon>
        <taxon>Pseudomonadati</taxon>
        <taxon>Bacteroidota</taxon>
        <taxon>Flavobacteriia</taxon>
        <taxon>Flavobacteriales</taxon>
        <taxon>Flavobacteriaceae</taxon>
        <taxon>Bizionia</taxon>
    </lineage>
</organism>
<protein>
    <submittedName>
        <fullName evidence="1">Uncharacterized protein</fullName>
    </submittedName>
</protein>
<reference evidence="1 2" key="1">
    <citation type="submission" date="2019-08" db="EMBL/GenBank/DDBJ databases">
        <title>Genomes of Antarctic Bizionia species.</title>
        <authorList>
            <person name="Bowman J.P."/>
        </authorList>
    </citation>
    <scope>NUCLEOTIDE SEQUENCE [LARGE SCALE GENOMIC DNA]</scope>
    <source>
        <strain evidence="1 2">HFD</strain>
    </source>
</reference>
<dbReference type="EMBL" id="VSKM01000006">
    <property type="protein sequence ID" value="TYB74468.1"/>
    <property type="molecule type" value="Genomic_DNA"/>
</dbReference>
<gene>
    <name evidence="1" type="ORF">ES676_07265</name>
</gene>
<sequence length="113" mass="12901">MTIKDLEGTYTIIGKNQDTEGQSYKGVLHLICKENNRLDAQWLINKTQEQSGTAFFKNDILVINFKYTGDDDTIYKGVAVYTCISKDLLDGFWSEKYGDQNCLGSERAFRILN</sequence>
<name>A0A8H2LEE1_9FLAO</name>